<dbReference type="Pfam" id="PF01790">
    <property type="entry name" value="LGT"/>
    <property type="match status" value="1"/>
</dbReference>
<evidence type="ECO:0000256" key="3">
    <source>
        <dbReference type="ARBA" id="ARBA00022692"/>
    </source>
</evidence>
<name>A0A484H5V2_9ZZZZ</name>
<feature type="transmembrane region" description="Helical" evidence="6">
    <location>
        <begin position="59"/>
        <end position="79"/>
    </location>
</feature>
<evidence type="ECO:0000256" key="5">
    <source>
        <dbReference type="ARBA" id="ARBA00023136"/>
    </source>
</evidence>
<dbReference type="PROSITE" id="PS01311">
    <property type="entry name" value="LGT"/>
    <property type="match status" value="1"/>
</dbReference>
<proteinExistence type="inferred from homology"/>
<feature type="transmembrane region" description="Helical" evidence="6">
    <location>
        <begin position="244"/>
        <end position="263"/>
    </location>
</feature>
<keyword evidence="2 7" id="KW-0808">Transferase</keyword>
<dbReference type="PANTHER" id="PTHR30589:SF0">
    <property type="entry name" value="PHOSPHATIDYLGLYCEROL--PROLIPOPROTEIN DIACYLGLYCERYL TRANSFERASE"/>
    <property type="match status" value="1"/>
</dbReference>
<protein>
    <submittedName>
        <fullName evidence="7">Prolipoprotein diacylglyceryl transferase</fullName>
        <ecNumber evidence="7">2.4.99.-</ecNumber>
    </submittedName>
</protein>
<gene>
    <name evidence="7" type="ORF">RIEGSTA812A_PEG_204</name>
</gene>
<evidence type="ECO:0000256" key="6">
    <source>
        <dbReference type="SAM" id="Phobius"/>
    </source>
</evidence>
<dbReference type="EMBL" id="LR026963">
    <property type="protein sequence ID" value="VBB68731.1"/>
    <property type="molecule type" value="Genomic_DNA"/>
</dbReference>
<dbReference type="AlphaFoldDB" id="A0A484H5V2"/>
<sequence>MLFPDLNPIAIAIGPITVRWYALSYVVGIAGSWWYVRFMMRQPASHDVTLTRDHHVEDLIVWVALGIVLGGRLGYVLFYKPLYFLASPLEILFLWQGGMSFHGGLLGVMLATTLFARCHGLSVLGLGDLLGCAAPFGLMSGRIGNFMNGELYGRPASADLPWAAIFPAAGPLPRHPSQIYEALLEGAILLMLLHLSWRIRSLRARRGVLVGLFLLGYGLMRMIAECFREPDCHLGFLFGGATMGQWLSLPMMLGGGLLLGWAWHNGSGSQGQVAV</sequence>
<dbReference type="PANTHER" id="PTHR30589">
    <property type="entry name" value="PROLIPOPROTEIN DIACYLGLYCERYL TRANSFERASE"/>
    <property type="match status" value="1"/>
</dbReference>
<keyword evidence="1" id="KW-1003">Cell membrane</keyword>
<keyword evidence="3 6" id="KW-0812">Transmembrane</keyword>
<keyword evidence="7" id="KW-0328">Glycosyltransferase</keyword>
<accession>A0A484H5V2</accession>
<dbReference type="GO" id="GO:0008961">
    <property type="term" value="F:phosphatidylglycerol-prolipoprotein diacylglyceryl transferase activity"/>
    <property type="evidence" value="ECO:0007669"/>
    <property type="project" value="InterPro"/>
</dbReference>
<dbReference type="EC" id="2.4.99.-" evidence="7"/>
<keyword evidence="4 6" id="KW-1133">Transmembrane helix</keyword>
<evidence type="ECO:0000256" key="2">
    <source>
        <dbReference type="ARBA" id="ARBA00022679"/>
    </source>
</evidence>
<reference evidence="7" key="1">
    <citation type="submission" date="2018-10" db="EMBL/GenBank/DDBJ databases">
        <authorList>
            <person name="Gruber-Vodicka H."/>
            <person name="Jaeckle O."/>
        </authorList>
    </citation>
    <scope>NUCLEOTIDE SEQUENCE</scope>
</reference>
<keyword evidence="5 6" id="KW-0472">Membrane</keyword>
<keyword evidence="7" id="KW-0449">Lipoprotein</keyword>
<organism evidence="7">
    <name type="scientific">invertebrate metagenome</name>
    <dbReference type="NCBI Taxonomy" id="1711999"/>
    <lineage>
        <taxon>unclassified sequences</taxon>
        <taxon>metagenomes</taxon>
        <taxon>organismal metagenomes</taxon>
    </lineage>
</organism>
<dbReference type="NCBIfam" id="TIGR00544">
    <property type="entry name" value="lgt"/>
    <property type="match status" value="1"/>
</dbReference>
<evidence type="ECO:0000256" key="4">
    <source>
        <dbReference type="ARBA" id="ARBA00022989"/>
    </source>
</evidence>
<dbReference type="HAMAP" id="MF_01147">
    <property type="entry name" value="Lgt"/>
    <property type="match status" value="1"/>
</dbReference>
<evidence type="ECO:0000256" key="1">
    <source>
        <dbReference type="ARBA" id="ARBA00022475"/>
    </source>
</evidence>
<evidence type="ECO:0000313" key="7">
    <source>
        <dbReference type="EMBL" id="VBB68731.1"/>
    </source>
</evidence>
<feature type="transmembrane region" description="Helical" evidence="6">
    <location>
        <begin position="91"/>
        <end position="116"/>
    </location>
</feature>
<feature type="transmembrane region" description="Helical" evidence="6">
    <location>
        <begin position="207"/>
        <end position="224"/>
    </location>
</feature>
<dbReference type="GO" id="GO:0005886">
    <property type="term" value="C:plasma membrane"/>
    <property type="evidence" value="ECO:0007669"/>
    <property type="project" value="InterPro"/>
</dbReference>
<feature type="transmembrane region" description="Helical" evidence="6">
    <location>
        <begin position="20"/>
        <end position="38"/>
    </location>
</feature>
<dbReference type="InterPro" id="IPR001640">
    <property type="entry name" value="Lgt"/>
</dbReference>
<dbReference type="GO" id="GO:0042158">
    <property type="term" value="P:lipoprotein biosynthetic process"/>
    <property type="evidence" value="ECO:0007669"/>
    <property type="project" value="InterPro"/>
</dbReference>